<dbReference type="GO" id="GO:0003700">
    <property type="term" value="F:DNA-binding transcription factor activity"/>
    <property type="evidence" value="ECO:0007669"/>
    <property type="project" value="InterPro"/>
</dbReference>
<name>A0A4Y9J7X7_9STRE</name>
<protein>
    <submittedName>
        <fullName evidence="1">Sigma-70 family RNA polymerase sigma factor</fullName>
    </submittedName>
</protein>
<comment type="caution">
    <text evidence="1">The sequence shown here is derived from an EMBL/GenBank/DDBJ whole genome shotgun (WGS) entry which is preliminary data.</text>
</comment>
<dbReference type="GO" id="GO:0006352">
    <property type="term" value="P:DNA-templated transcription initiation"/>
    <property type="evidence" value="ECO:0007669"/>
    <property type="project" value="InterPro"/>
</dbReference>
<sequence>MEFKEVYAKVRPIVQKTRREYYVKLWEAEDWDQEGMYVLYRLLQQEDGIVRDESRLLRYFKVKFRNYVNDMLRRQSTQKRGFDRLRYEEIGEISHMVSSGGLLTDELVCLRDSLARYRSTLSPRDSKKYDTLVSGARFKGRKKLLHSLRQHLISEDKAPPHDTPK</sequence>
<dbReference type="OrthoDB" id="1767844at2"/>
<dbReference type="STRING" id="1432788.BU202_09705"/>
<dbReference type="InterPro" id="IPR013325">
    <property type="entry name" value="RNA_pol_sigma_r2"/>
</dbReference>
<dbReference type="Proteomes" id="UP000297253">
    <property type="component" value="Unassembled WGS sequence"/>
</dbReference>
<gene>
    <name evidence="1" type="ORF">E4T82_10470</name>
</gene>
<organism evidence="1 2">
    <name type="scientific">Streptococcus cuniculi</name>
    <dbReference type="NCBI Taxonomy" id="1432788"/>
    <lineage>
        <taxon>Bacteria</taxon>
        <taxon>Bacillati</taxon>
        <taxon>Bacillota</taxon>
        <taxon>Bacilli</taxon>
        <taxon>Lactobacillales</taxon>
        <taxon>Streptococcaceae</taxon>
        <taxon>Streptococcus</taxon>
    </lineage>
</organism>
<evidence type="ECO:0000313" key="1">
    <source>
        <dbReference type="EMBL" id="TFU96947.1"/>
    </source>
</evidence>
<proteinExistence type="predicted"/>
<reference evidence="1 2" key="1">
    <citation type="submission" date="2019-03" db="EMBL/GenBank/DDBJ databases">
        <title>Diversity of the mouse oral microbiome.</title>
        <authorList>
            <person name="Joseph S."/>
            <person name="Aduse-Opoku J."/>
            <person name="Curtis M."/>
            <person name="Wade W."/>
            <person name="Hashim A."/>
        </authorList>
    </citation>
    <scope>NUCLEOTIDE SEQUENCE [LARGE SCALE GENOMIC DNA]</scope>
    <source>
        <strain evidence="1 2">WM131</strain>
    </source>
</reference>
<dbReference type="RefSeq" id="WP_135182742.1">
    <property type="nucleotide sequence ID" value="NZ_JADGKZ010000020.1"/>
</dbReference>
<dbReference type="EMBL" id="SPPD01000020">
    <property type="protein sequence ID" value="TFU96947.1"/>
    <property type="molecule type" value="Genomic_DNA"/>
</dbReference>
<accession>A0A4Y9J7X7</accession>
<dbReference type="SUPFAM" id="SSF88946">
    <property type="entry name" value="Sigma2 domain of RNA polymerase sigma factors"/>
    <property type="match status" value="1"/>
</dbReference>
<evidence type="ECO:0000313" key="2">
    <source>
        <dbReference type="Proteomes" id="UP000297253"/>
    </source>
</evidence>
<dbReference type="AlphaFoldDB" id="A0A4Y9J7X7"/>